<feature type="domain" description="THIF-type NAD/FAD binding fold" evidence="1">
    <location>
        <begin position="42"/>
        <end position="246"/>
    </location>
</feature>
<dbReference type="InterPro" id="IPR035985">
    <property type="entry name" value="Ubiquitin-activating_enz"/>
</dbReference>
<dbReference type="AlphaFoldDB" id="A0A073CI68"/>
<dbReference type="EMBL" id="CM002803">
    <property type="protein sequence ID" value="KEI67617.1"/>
    <property type="molecule type" value="Genomic_DNA"/>
</dbReference>
<evidence type="ECO:0000313" key="3">
    <source>
        <dbReference type="Proteomes" id="UP000027395"/>
    </source>
</evidence>
<dbReference type="Gene3D" id="3.40.50.720">
    <property type="entry name" value="NAD(P)-binding Rossmann-like Domain"/>
    <property type="match status" value="1"/>
</dbReference>
<dbReference type="Pfam" id="PF00899">
    <property type="entry name" value="ThiF"/>
    <property type="match status" value="1"/>
</dbReference>
<dbReference type="GO" id="GO:0004792">
    <property type="term" value="F:thiosulfate-cyanide sulfurtransferase activity"/>
    <property type="evidence" value="ECO:0007669"/>
    <property type="project" value="TreeGrafter"/>
</dbReference>
<dbReference type="PATRIC" id="fig|388467.6.peg.2686"/>
<dbReference type="PANTHER" id="PTHR10953:SF102">
    <property type="entry name" value="ADENYLYLTRANSFERASE AND SULFURTRANSFERASE MOCS3"/>
    <property type="match status" value="1"/>
</dbReference>
<proteinExistence type="predicted"/>
<dbReference type="SUPFAM" id="SSF69572">
    <property type="entry name" value="Activating enzymes of the ubiquitin-like proteins"/>
    <property type="match status" value="1"/>
</dbReference>
<dbReference type="InterPro" id="IPR000594">
    <property type="entry name" value="ThiF_NAD_FAD-bd"/>
</dbReference>
<evidence type="ECO:0000259" key="1">
    <source>
        <dbReference type="Pfam" id="PF00899"/>
    </source>
</evidence>
<sequence length="404" mass="45445">MLLGKFLYFRGTINSNLALMDSFVIETEVESRYDRHHLIDWWQQERLKSAKVLIAGAGALGNEVLKNLALVGVGNITIIDFDTVSITNLTRSVLFRESDVGLPKVEVARQRALEINPELSIQTIYGDLEFDLSIGDVRKHDIIIGCLDSVNARWAINQMAYRAGIPWINGGLGVGEGEVSFFDPKTEAACYECSISNAMWERRNQRYSCQGMKRNIPETAMPTTATIASIVGAMQVQQALLYLHQQPGFLNPGEKVFLGLNPWMVFKVQIQRQETCIAHDLALEPQVKIGYNSNLTIQQILRQIEESGFPEPILSLRKEIISTMQCLNSECGYQERVNLPLSRYSESKLACPKCHQERSFEVIQNFSLQECGENLTLGELCLPENEILHCKTSKGQIAIQFCPI</sequence>
<dbReference type="GO" id="GO:0016779">
    <property type="term" value="F:nucleotidyltransferase activity"/>
    <property type="evidence" value="ECO:0007669"/>
    <property type="project" value="TreeGrafter"/>
</dbReference>
<reference evidence="2 3" key="1">
    <citation type="journal article" date="2014" name="Appl. Environ. Microbiol.">
        <title>Elucidation of insertion elements encoded on plasmids and in vitro construction of shuttle vectors from the toxic cyanobacterium Planktothrix.</title>
        <authorList>
            <person name="Christiansen G."/>
            <person name="Goesmann A."/>
            <person name="Kurmayer R."/>
        </authorList>
    </citation>
    <scope>NUCLEOTIDE SEQUENCE [LARGE SCALE GENOMIC DNA]</scope>
    <source>
        <strain evidence="2 3">NIVA-CYA 126/8</strain>
    </source>
</reference>
<dbReference type="InterPro" id="IPR045886">
    <property type="entry name" value="ThiF/MoeB/HesA"/>
</dbReference>
<gene>
    <name evidence="2" type="ORF">A19Y_2736</name>
</gene>
<dbReference type="HOGENOM" id="CLU_059535_0_0_3"/>
<protein>
    <submittedName>
        <fullName evidence="2">UBA/ThiF-type NAD/FAD binding protein</fullName>
    </submittedName>
</protein>
<dbReference type="PANTHER" id="PTHR10953">
    <property type="entry name" value="UBIQUITIN-ACTIVATING ENZYME E1"/>
    <property type="match status" value="1"/>
</dbReference>
<dbReference type="GO" id="GO:0008641">
    <property type="term" value="F:ubiquitin-like modifier activating enzyme activity"/>
    <property type="evidence" value="ECO:0007669"/>
    <property type="project" value="InterPro"/>
</dbReference>
<keyword evidence="3" id="KW-1185">Reference proteome</keyword>
<organism evidence="2 3">
    <name type="scientific">Planktothrix agardhii (strain NIVA-CYA 126/8)</name>
    <dbReference type="NCBI Taxonomy" id="388467"/>
    <lineage>
        <taxon>Bacteria</taxon>
        <taxon>Bacillati</taxon>
        <taxon>Cyanobacteriota</taxon>
        <taxon>Cyanophyceae</taxon>
        <taxon>Oscillatoriophycideae</taxon>
        <taxon>Oscillatoriales</taxon>
        <taxon>Microcoleaceae</taxon>
        <taxon>Planktothrix</taxon>
    </lineage>
</organism>
<dbReference type="STRING" id="388467.A19Y_2736"/>
<name>A0A073CI68_PLAA1</name>
<evidence type="ECO:0000313" key="2">
    <source>
        <dbReference type="EMBL" id="KEI67617.1"/>
    </source>
</evidence>
<accession>A0A073CI68</accession>
<dbReference type="eggNOG" id="COG0476">
    <property type="taxonomic scope" value="Bacteria"/>
</dbReference>
<dbReference type="GO" id="GO:0005737">
    <property type="term" value="C:cytoplasm"/>
    <property type="evidence" value="ECO:0007669"/>
    <property type="project" value="TreeGrafter"/>
</dbReference>
<dbReference type="Proteomes" id="UP000027395">
    <property type="component" value="Chromosome"/>
</dbReference>